<proteinExistence type="predicted"/>
<reference evidence="2" key="1">
    <citation type="submission" date="2020-03" db="EMBL/GenBank/DDBJ databases">
        <title>Castanea mollissima Vanexum genome sequencing.</title>
        <authorList>
            <person name="Staton M."/>
        </authorList>
    </citation>
    <scope>NUCLEOTIDE SEQUENCE</scope>
    <source>
        <tissue evidence="2">Leaf</tissue>
    </source>
</reference>
<comment type="caution">
    <text evidence="2">The sequence shown here is derived from an EMBL/GenBank/DDBJ whole genome shotgun (WGS) entry which is preliminary data.</text>
</comment>
<protein>
    <submittedName>
        <fullName evidence="2">Uncharacterized protein</fullName>
    </submittedName>
</protein>
<keyword evidence="1" id="KW-0472">Membrane</keyword>
<sequence length="132" mass="15466">MHLVVSGFVVSFGLMVSVMVVGVCLNRWLDSSSLIGLLIQRFLSMGRSLFRKLLFDDSDEDEIMNRRLKSSTSQRKRRRYIRRNHLKRDNAQRLGLSSLQKMTATIRMLAYGVDIYIDMYSVFYMSFERLIV</sequence>
<dbReference type="Proteomes" id="UP000737018">
    <property type="component" value="Unassembled WGS sequence"/>
</dbReference>
<gene>
    <name evidence="2" type="ORF">CMV_006055</name>
</gene>
<name>A0A8J4RBE0_9ROSI</name>
<dbReference type="EMBL" id="JRKL02000555">
    <property type="protein sequence ID" value="KAF3970236.1"/>
    <property type="molecule type" value="Genomic_DNA"/>
</dbReference>
<keyword evidence="3" id="KW-1185">Reference proteome</keyword>
<evidence type="ECO:0000313" key="2">
    <source>
        <dbReference type="EMBL" id="KAF3970236.1"/>
    </source>
</evidence>
<dbReference type="AlphaFoldDB" id="A0A8J4RBE0"/>
<evidence type="ECO:0000313" key="3">
    <source>
        <dbReference type="Proteomes" id="UP000737018"/>
    </source>
</evidence>
<feature type="transmembrane region" description="Helical" evidence="1">
    <location>
        <begin position="6"/>
        <end position="25"/>
    </location>
</feature>
<accession>A0A8J4RBE0</accession>
<keyword evidence="1" id="KW-1133">Transmembrane helix</keyword>
<dbReference type="OrthoDB" id="124998at2759"/>
<keyword evidence="1" id="KW-0812">Transmembrane</keyword>
<evidence type="ECO:0000256" key="1">
    <source>
        <dbReference type="SAM" id="Phobius"/>
    </source>
</evidence>
<organism evidence="2 3">
    <name type="scientific">Castanea mollissima</name>
    <name type="common">Chinese chestnut</name>
    <dbReference type="NCBI Taxonomy" id="60419"/>
    <lineage>
        <taxon>Eukaryota</taxon>
        <taxon>Viridiplantae</taxon>
        <taxon>Streptophyta</taxon>
        <taxon>Embryophyta</taxon>
        <taxon>Tracheophyta</taxon>
        <taxon>Spermatophyta</taxon>
        <taxon>Magnoliopsida</taxon>
        <taxon>eudicotyledons</taxon>
        <taxon>Gunneridae</taxon>
        <taxon>Pentapetalae</taxon>
        <taxon>rosids</taxon>
        <taxon>fabids</taxon>
        <taxon>Fagales</taxon>
        <taxon>Fagaceae</taxon>
        <taxon>Castanea</taxon>
    </lineage>
</organism>